<dbReference type="InterPro" id="IPR005097">
    <property type="entry name" value="Sacchrp_dh_NADP-bd"/>
</dbReference>
<dbReference type="Gene3D" id="3.40.50.720">
    <property type="entry name" value="NAD(P)-binding Rossmann-like Domain"/>
    <property type="match status" value="1"/>
</dbReference>
<feature type="domain" description="Saccharopine dehydrogenase NADP binding" evidence="1">
    <location>
        <begin position="14"/>
        <end position="128"/>
    </location>
</feature>
<dbReference type="SUPFAM" id="SSF51735">
    <property type="entry name" value="NAD(P)-binding Rossmann-fold domains"/>
    <property type="match status" value="1"/>
</dbReference>
<dbReference type="EMBL" id="JAYMRP010000042">
    <property type="protein sequence ID" value="MFB8777319.1"/>
    <property type="molecule type" value="Genomic_DNA"/>
</dbReference>
<accession>A0ABV5EKE0</accession>
<sequence length="352" mass="37057">MTTAKSENTSPGRILVVGGYGAVGAVVTATLTDWFPGRVVPAGRDAARARRLGGVRADVARPEEFARTLDTLADVSVVVLCVEPPDAEIARICLRRGVHLVDIGATPRLLTAVADLHDEAVAAGATAVLSVGVAPGLTNLLARRVHEAVGGAERLDITVLLGSGERHGGDAVRWTVEGLAEPVEASPRRTALPGYGTRAAHPFPFSDQHTLPTTLGVPEVTTRLCLDSRPLTSMLFALRRTGLLHTARHPAVRRTLTGVVRRVHIGGDGFAVRADARRGDHHAALALTGHGQSRTTGLVAAHVTRELLTGTPPTGVHHIEQLPPLTTLPNTLSTTHDITLHHYDDPPGPAAQ</sequence>
<gene>
    <name evidence="2" type="ORF">VSS16_32160</name>
</gene>
<dbReference type="Proteomes" id="UP001585080">
    <property type="component" value="Unassembled WGS sequence"/>
</dbReference>
<name>A0ABV5EKE0_9ACTN</name>
<protein>
    <submittedName>
        <fullName evidence="2">Saccharopine dehydrogenase NADP-binding domain-containing protein</fullName>
    </submittedName>
</protein>
<evidence type="ECO:0000313" key="2">
    <source>
        <dbReference type="EMBL" id="MFB8777319.1"/>
    </source>
</evidence>
<evidence type="ECO:0000259" key="1">
    <source>
        <dbReference type="Pfam" id="PF03435"/>
    </source>
</evidence>
<dbReference type="PANTHER" id="PTHR43796:SF2">
    <property type="entry name" value="CARBOXYNORSPERMIDINE SYNTHASE"/>
    <property type="match status" value="1"/>
</dbReference>
<organism evidence="2 3">
    <name type="scientific">Streptomyces broussonetiae</name>
    <dbReference type="NCBI Taxonomy" id="2686304"/>
    <lineage>
        <taxon>Bacteria</taxon>
        <taxon>Bacillati</taxon>
        <taxon>Actinomycetota</taxon>
        <taxon>Actinomycetes</taxon>
        <taxon>Kitasatosporales</taxon>
        <taxon>Streptomycetaceae</taxon>
        <taxon>Streptomyces</taxon>
    </lineage>
</organism>
<evidence type="ECO:0000313" key="3">
    <source>
        <dbReference type="Proteomes" id="UP001585080"/>
    </source>
</evidence>
<keyword evidence="3" id="KW-1185">Reference proteome</keyword>
<dbReference type="InterPro" id="IPR036291">
    <property type="entry name" value="NAD(P)-bd_dom_sf"/>
</dbReference>
<comment type="caution">
    <text evidence="2">The sequence shown here is derived from an EMBL/GenBank/DDBJ whole genome shotgun (WGS) entry which is preliminary data.</text>
</comment>
<dbReference type="PANTHER" id="PTHR43796">
    <property type="entry name" value="CARBOXYNORSPERMIDINE SYNTHASE"/>
    <property type="match status" value="1"/>
</dbReference>
<dbReference type="Pfam" id="PF03435">
    <property type="entry name" value="Sacchrp_dh_NADP"/>
    <property type="match status" value="1"/>
</dbReference>
<proteinExistence type="predicted"/>
<reference evidence="2 3" key="1">
    <citation type="submission" date="2024-01" db="EMBL/GenBank/DDBJ databases">
        <title>Genome mining of biosynthetic gene clusters to explore secondary metabolites of Streptomyces sp.</title>
        <authorList>
            <person name="Baig A."/>
            <person name="Ajitkumar Shintre N."/>
            <person name="Kumar H."/>
            <person name="Anbarasu A."/>
            <person name="Ramaiah S."/>
        </authorList>
    </citation>
    <scope>NUCLEOTIDE SEQUENCE [LARGE SCALE GENOMIC DNA]</scope>
    <source>
        <strain evidence="2 3">A57</strain>
    </source>
</reference>
<dbReference type="RefSeq" id="WP_376735797.1">
    <property type="nucleotide sequence ID" value="NZ_JAYMRP010000042.1"/>
</dbReference>